<organism evidence="3">
    <name type="scientific">Rhizophora mucronata</name>
    <name type="common">Asiatic mangrove</name>
    <dbReference type="NCBI Taxonomy" id="61149"/>
    <lineage>
        <taxon>Eukaryota</taxon>
        <taxon>Viridiplantae</taxon>
        <taxon>Streptophyta</taxon>
        <taxon>Embryophyta</taxon>
        <taxon>Tracheophyta</taxon>
        <taxon>Spermatophyta</taxon>
        <taxon>Magnoliopsida</taxon>
        <taxon>eudicotyledons</taxon>
        <taxon>Gunneridae</taxon>
        <taxon>Pentapetalae</taxon>
        <taxon>rosids</taxon>
        <taxon>fabids</taxon>
        <taxon>Malpighiales</taxon>
        <taxon>Rhizophoraceae</taxon>
        <taxon>Rhizophora</taxon>
    </lineage>
</organism>
<evidence type="ECO:0000256" key="1">
    <source>
        <dbReference type="SAM" id="MobiDB-lite"/>
    </source>
</evidence>
<keyword evidence="2" id="KW-1133">Transmembrane helix</keyword>
<reference evidence="3" key="1">
    <citation type="submission" date="2018-02" db="EMBL/GenBank/DDBJ databases">
        <title>Rhizophora mucronata_Transcriptome.</title>
        <authorList>
            <person name="Meera S.P."/>
            <person name="Sreeshan A."/>
            <person name="Augustine A."/>
        </authorList>
    </citation>
    <scope>NUCLEOTIDE SEQUENCE</scope>
    <source>
        <tissue evidence="3">Leaf</tissue>
    </source>
</reference>
<sequence>MNLGIGITNTSTPPSPISSKNGNKQASSIQKSNIRWLIVLMISLGLIWWT</sequence>
<protein>
    <submittedName>
        <fullName evidence="3">Uncharacterized protein</fullName>
    </submittedName>
</protein>
<feature type="region of interest" description="Disordered" evidence="1">
    <location>
        <begin position="1"/>
        <end position="24"/>
    </location>
</feature>
<evidence type="ECO:0000313" key="3">
    <source>
        <dbReference type="EMBL" id="MBX46566.1"/>
    </source>
</evidence>
<evidence type="ECO:0000256" key="2">
    <source>
        <dbReference type="SAM" id="Phobius"/>
    </source>
</evidence>
<name>A0A2P2NVN8_RHIMU</name>
<keyword evidence="2" id="KW-0472">Membrane</keyword>
<feature type="compositionally biased region" description="Low complexity" evidence="1">
    <location>
        <begin position="1"/>
        <end position="12"/>
    </location>
</feature>
<proteinExistence type="predicted"/>
<dbReference type="EMBL" id="GGEC01066082">
    <property type="protein sequence ID" value="MBX46566.1"/>
    <property type="molecule type" value="Transcribed_RNA"/>
</dbReference>
<dbReference type="AlphaFoldDB" id="A0A2P2NVN8"/>
<feature type="transmembrane region" description="Helical" evidence="2">
    <location>
        <begin position="33"/>
        <end position="49"/>
    </location>
</feature>
<keyword evidence="2" id="KW-0812">Transmembrane</keyword>
<accession>A0A2P2NVN8</accession>